<comment type="similarity">
    <text evidence="1">Belongs to the UPF0225 family.</text>
</comment>
<dbReference type="AlphaFoldDB" id="A0A841IMV9"/>
<evidence type="ECO:0000313" key="3">
    <source>
        <dbReference type="EMBL" id="MBB6119402.1"/>
    </source>
</evidence>
<comment type="caution">
    <text evidence="3">The sequence shown here is derived from an EMBL/GenBank/DDBJ whole genome shotgun (WGS) entry which is preliminary data.</text>
</comment>
<dbReference type="InterPro" id="IPR023006">
    <property type="entry name" value="YchJ-like"/>
</dbReference>
<dbReference type="RefSeq" id="WP_184289262.1">
    <property type="nucleotide sequence ID" value="NZ_JACHJO010000004.1"/>
</dbReference>
<dbReference type="HAMAP" id="MF_00612">
    <property type="entry name" value="UPF0225"/>
    <property type="match status" value="1"/>
</dbReference>
<evidence type="ECO:0000259" key="2">
    <source>
        <dbReference type="Pfam" id="PF17775"/>
    </source>
</evidence>
<organism evidence="3 4">
    <name type="scientific">Nocardiopsis algeriensis</name>
    <dbReference type="NCBI Taxonomy" id="1478215"/>
    <lineage>
        <taxon>Bacteria</taxon>
        <taxon>Bacillati</taxon>
        <taxon>Actinomycetota</taxon>
        <taxon>Actinomycetes</taxon>
        <taxon>Streptosporangiales</taxon>
        <taxon>Nocardiopsidaceae</taxon>
        <taxon>Nocardiopsis</taxon>
    </lineage>
</organism>
<dbReference type="PANTHER" id="PTHR33747:SF1">
    <property type="entry name" value="ADENYLATE CYCLASE-ASSOCIATED CAP C-TERMINAL DOMAIN-CONTAINING PROTEIN"/>
    <property type="match status" value="1"/>
</dbReference>
<dbReference type="PANTHER" id="PTHR33747">
    <property type="entry name" value="UPF0225 PROTEIN SCO1677"/>
    <property type="match status" value="1"/>
</dbReference>
<keyword evidence="4" id="KW-1185">Reference proteome</keyword>
<gene>
    <name evidence="3" type="ORF">FHS13_001351</name>
</gene>
<dbReference type="Pfam" id="PF17775">
    <property type="entry name" value="YchJ_M-like"/>
    <property type="match status" value="1"/>
</dbReference>
<name>A0A841IMV9_9ACTN</name>
<dbReference type="InterPro" id="IPR048469">
    <property type="entry name" value="YchJ-like_M"/>
</dbReference>
<dbReference type="Proteomes" id="UP000536604">
    <property type="component" value="Unassembled WGS sequence"/>
</dbReference>
<dbReference type="EMBL" id="JACHJO010000004">
    <property type="protein sequence ID" value="MBB6119402.1"/>
    <property type="molecule type" value="Genomic_DNA"/>
</dbReference>
<evidence type="ECO:0000313" key="4">
    <source>
        <dbReference type="Proteomes" id="UP000536604"/>
    </source>
</evidence>
<feature type="domain" description="YchJ-like middle NTF2-like" evidence="2">
    <location>
        <begin position="37"/>
        <end position="131"/>
    </location>
</feature>
<dbReference type="Gene3D" id="3.10.450.50">
    <property type="match status" value="1"/>
</dbReference>
<evidence type="ECO:0000256" key="1">
    <source>
        <dbReference type="HAMAP-Rule" id="MF_00612"/>
    </source>
</evidence>
<protein>
    <recommendedName>
        <fullName evidence="1">UPF0225 protein FHS13_001351</fullName>
    </recommendedName>
</protein>
<proteinExistence type="inferred from homology"/>
<accession>A0A841IMV9</accession>
<dbReference type="InterPro" id="IPR032710">
    <property type="entry name" value="NTF2-like_dom_sf"/>
</dbReference>
<sequence>MPRNRLPRSASPCPCGAPGTYDECCGRLHSASAQAATAEQLMRSRYSAFAVGDRAYLMRSWHPDTRPASLDLDPRTEWVRLEVLSTTGGTPFHKEGTVAFRAVYRENGREGTLDEHSRFVRHEGDWVYLDAL</sequence>
<reference evidence="3 4" key="1">
    <citation type="submission" date="2020-08" db="EMBL/GenBank/DDBJ databases">
        <title>Genomic Encyclopedia of Type Strains, Phase III (KMG-III): the genomes of soil and plant-associated and newly described type strains.</title>
        <authorList>
            <person name="Whitman W."/>
        </authorList>
    </citation>
    <scope>NUCLEOTIDE SEQUENCE [LARGE SCALE GENOMIC DNA]</scope>
    <source>
        <strain evidence="3 4">CECT 8712</strain>
    </source>
</reference>
<dbReference type="SUPFAM" id="SSF54427">
    <property type="entry name" value="NTF2-like"/>
    <property type="match status" value="1"/>
</dbReference>